<dbReference type="Pfam" id="PF01541">
    <property type="entry name" value="GIY-YIG"/>
    <property type="match status" value="1"/>
</dbReference>
<accession>A0A1I2FE91</accession>
<gene>
    <name evidence="3" type="ORF">SAMN05192532_11112</name>
</gene>
<dbReference type="InterPro" id="IPR035901">
    <property type="entry name" value="GIY-YIG_endonuc_sf"/>
</dbReference>
<evidence type="ECO:0000313" key="4">
    <source>
        <dbReference type="Proteomes" id="UP000199516"/>
    </source>
</evidence>
<dbReference type="Proteomes" id="UP000199516">
    <property type="component" value="Unassembled WGS sequence"/>
</dbReference>
<keyword evidence="3" id="KW-0378">Hydrolase</keyword>
<keyword evidence="4" id="KW-1185">Reference proteome</keyword>
<keyword evidence="3" id="KW-0255">Endonuclease</keyword>
<protein>
    <submittedName>
        <fullName evidence="3">Putative endonuclease</fullName>
    </submittedName>
</protein>
<evidence type="ECO:0000256" key="1">
    <source>
        <dbReference type="ARBA" id="ARBA00007435"/>
    </source>
</evidence>
<dbReference type="PANTHER" id="PTHR34477">
    <property type="entry name" value="UPF0213 PROTEIN YHBQ"/>
    <property type="match status" value="1"/>
</dbReference>
<dbReference type="OrthoDB" id="9807770at2"/>
<evidence type="ECO:0000313" key="3">
    <source>
        <dbReference type="EMBL" id="SFF03209.1"/>
    </source>
</evidence>
<organism evidence="3 4">
    <name type="scientific">Alteribacillus iranensis</name>
    <dbReference type="NCBI Taxonomy" id="930128"/>
    <lineage>
        <taxon>Bacteria</taxon>
        <taxon>Bacillati</taxon>
        <taxon>Bacillota</taxon>
        <taxon>Bacilli</taxon>
        <taxon>Bacillales</taxon>
        <taxon>Bacillaceae</taxon>
        <taxon>Alteribacillus</taxon>
    </lineage>
</organism>
<reference evidence="3 4" key="1">
    <citation type="submission" date="2016-10" db="EMBL/GenBank/DDBJ databases">
        <authorList>
            <person name="de Groot N.N."/>
        </authorList>
    </citation>
    <scope>NUCLEOTIDE SEQUENCE [LARGE SCALE GENOMIC DNA]</scope>
    <source>
        <strain evidence="3 4">DSM 23995</strain>
    </source>
</reference>
<dbReference type="EMBL" id="FONT01000011">
    <property type="protein sequence ID" value="SFF03209.1"/>
    <property type="molecule type" value="Genomic_DNA"/>
</dbReference>
<dbReference type="Gene3D" id="3.40.1440.10">
    <property type="entry name" value="GIY-YIG endonuclease"/>
    <property type="match status" value="1"/>
</dbReference>
<dbReference type="STRING" id="930128.SAMN05192532_11112"/>
<dbReference type="InterPro" id="IPR050190">
    <property type="entry name" value="UPF0213_domain"/>
</dbReference>
<keyword evidence="3" id="KW-0540">Nuclease</keyword>
<dbReference type="PANTHER" id="PTHR34477:SF1">
    <property type="entry name" value="UPF0213 PROTEIN YHBQ"/>
    <property type="match status" value="1"/>
</dbReference>
<dbReference type="PROSITE" id="PS50164">
    <property type="entry name" value="GIY_YIG"/>
    <property type="match status" value="1"/>
</dbReference>
<feature type="domain" description="GIY-YIG" evidence="2">
    <location>
        <begin position="4"/>
        <end position="80"/>
    </location>
</feature>
<sequence>MTENKHFVYIIQCGDGTYYTGYTTNVRKRIELHESGQGAKYTRGRGPFQLVFEKEFSTKRKAMQEEWNIKQMTRRQKENLIYSVVKGGSHESTTKLPGF</sequence>
<dbReference type="CDD" id="cd10456">
    <property type="entry name" value="GIY-YIG_UPF0213"/>
    <property type="match status" value="1"/>
</dbReference>
<evidence type="ECO:0000259" key="2">
    <source>
        <dbReference type="PROSITE" id="PS50164"/>
    </source>
</evidence>
<dbReference type="AlphaFoldDB" id="A0A1I2FE91"/>
<dbReference type="GO" id="GO:0004519">
    <property type="term" value="F:endonuclease activity"/>
    <property type="evidence" value="ECO:0007669"/>
    <property type="project" value="UniProtKB-KW"/>
</dbReference>
<dbReference type="SUPFAM" id="SSF82771">
    <property type="entry name" value="GIY-YIG endonuclease"/>
    <property type="match status" value="1"/>
</dbReference>
<name>A0A1I2FE91_9BACI</name>
<proteinExistence type="inferred from homology"/>
<comment type="similarity">
    <text evidence="1">Belongs to the UPF0213 family.</text>
</comment>
<dbReference type="RefSeq" id="WP_091663989.1">
    <property type="nucleotide sequence ID" value="NZ_FONT01000011.1"/>
</dbReference>
<dbReference type="InterPro" id="IPR000305">
    <property type="entry name" value="GIY-YIG_endonuc"/>
</dbReference>